<accession>A0A7K0FM44</accession>
<dbReference type="AlphaFoldDB" id="A0A7K0FM44"/>
<sequence length="380" mass="44284">MIDFEIAEIEATNQFAQLLNPRVDFATPYVFYYDETNNIKTFYVRENDFNYTFTANFVLGGVLHEGAVPDVQPLIDSFKLQKTAKEVKFKHIAFGDFLDCLKSQKLNLFFRFLKESDLYVHYSSLNILYWSVVDIVDSAIMNSDAAMQLRPGFDNQMKNDLYKLCRLEIDAVVQLFYAFEYPNVKPEKIGDFIEALSNLFEEYLPLQEFHFGLESLRQILKESKKKGELAFVMDEKDHVLLADLTHFYLRPIYTFKNSTHIFDNEDSIREALNDYRMLDKGVEFKNYSFVDSQGSQLTQLSDIFIGFMGKYTQYRNTHTMEEIKADIDSFSALQLVNMKLFIDIINKSDQKNPAFLHATDSYEEVMKFGELCEIIAGKQP</sequence>
<gene>
    <name evidence="1" type="ORF">GJJ64_05995</name>
</gene>
<dbReference type="Proteomes" id="UP000462931">
    <property type="component" value="Unassembled WGS sequence"/>
</dbReference>
<evidence type="ECO:0000313" key="1">
    <source>
        <dbReference type="EMBL" id="MRX46731.1"/>
    </source>
</evidence>
<organism evidence="1 2">
    <name type="scientific">Pedobacter puniceum</name>
    <dbReference type="NCBI Taxonomy" id="2666136"/>
    <lineage>
        <taxon>Bacteria</taxon>
        <taxon>Pseudomonadati</taxon>
        <taxon>Bacteroidota</taxon>
        <taxon>Sphingobacteriia</taxon>
        <taxon>Sphingobacteriales</taxon>
        <taxon>Sphingobacteriaceae</taxon>
        <taxon>Pedobacter</taxon>
    </lineage>
</organism>
<evidence type="ECO:0008006" key="3">
    <source>
        <dbReference type="Google" id="ProtNLM"/>
    </source>
</evidence>
<name>A0A7K0FM44_9SPHI</name>
<evidence type="ECO:0000313" key="2">
    <source>
        <dbReference type="Proteomes" id="UP000462931"/>
    </source>
</evidence>
<proteinExistence type="predicted"/>
<reference evidence="1 2" key="1">
    <citation type="submission" date="2019-11" db="EMBL/GenBank/DDBJ databases">
        <authorList>
            <person name="Cheng Q."/>
            <person name="Yang Z."/>
        </authorList>
    </citation>
    <scope>NUCLEOTIDE SEQUENCE [LARGE SCALE GENOMIC DNA]</scope>
    <source>
        <strain evidence="1 2">HX-22-1</strain>
    </source>
</reference>
<dbReference type="InterPro" id="IPR024524">
    <property type="entry name" value="DUF3800"/>
</dbReference>
<comment type="caution">
    <text evidence="1">The sequence shown here is derived from an EMBL/GenBank/DDBJ whole genome shotgun (WGS) entry which is preliminary data.</text>
</comment>
<keyword evidence="2" id="KW-1185">Reference proteome</keyword>
<protein>
    <recommendedName>
        <fullName evidence="3">DUF3800 domain-containing protein</fullName>
    </recommendedName>
</protein>
<dbReference type="Pfam" id="PF12686">
    <property type="entry name" value="DUF3800"/>
    <property type="match status" value="1"/>
</dbReference>
<dbReference type="RefSeq" id="WP_154286792.1">
    <property type="nucleotide sequence ID" value="NZ_WKJI01000001.1"/>
</dbReference>
<dbReference type="EMBL" id="WKJI01000001">
    <property type="protein sequence ID" value="MRX46731.1"/>
    <property type="molecule type" value="Genomic_DNA"/>
</dbReference>